<reference evidence="5 6" key="1">
    <citation type="submission" date="2021-12" db="EMBL/GenBank/DDBJ databases">
        <title>Genome sequence of Kibdelosporangium philippinense ATCC 49844.</title>
        <authorList>
            <person name="Fedorov E.A."/>
            <person name="Omeragic M."/>
            <person name="Shalygina K.F."/>
            <person name="Maclea K.S."/>
        </authorList>
    </citation>
    <scope>NUCLEOTIDE SEQUENCE [LARGE SCALE GENOMIC DNA]</scope>
    <source>
        <strain evidence="5 6">ATCC 49844</strain>
    </source>
</reference>
<keyword evidence="4" id="KW-0460">Magnesium</keyword>
<dbReference type="PANTHER" id="PTHR23407:SF1">
    <property type="entry name" value="5-FORMYLTETRAHYDROFOLATE CYCLO-LIGASE"/>
    <property type="match status" value="1"/>
</dbReference>
<sequence length="192" mass="19961">MTASSATKDELRKRLLAARREVSASVHAAEAEALSRAAVGLVHAGQTVCAYVPVGTEPGSRAMLDSLVELDVQVLLPVVTGLAPLDWAVYDGTLQPGPHKLLEPAGPRLGPAAIASAQVILVPALAMDRTGVRLGRGAGHYDRSLVSATPGTALIGVVRDQEFLPELPADRHDVRMTAILTPGRGVVGAEES</sequence>
<keyword evidence="5" id="KW-0436">Ligase</keyword>
<keyword evidence="3 4" id="KW-0067">ATP-binding</keyword>
<comment type="caution">
    <text evidence="5">The sequence shown here is derived from an EMBL/GenBank/DDBJ whole genome shotgun (WGS) entry which is preliminary data.</text>
</comment>
<comment type="catalytic activity">
    <reaction evidence="4">
        <text>(6S)-5-formyl-5,6,7,8-tetrahydrofolate + ATP = (6R)-5,10-methenyltetrahydrofolate + ADP + phosphate</text>
        <dbReference type="Rhea" id="RHEA:10488"/>
        <dbReference type="ChEBI" id="CHEBI:30616"/>
        <dbReference type="ChEBI" id="CHEBI:43474"/>
        <dbReference type="ChEBI" id="CHEBI:57455"/>
        <dbReference type="ChEBI" id="CHEBI:57457"/>
        <dbReference type="ChEBI" id="CHEBI:456216"/>
        <dbReference type="EC" id="6.3.3.2"/>
    </reaction>
</comment>
<dbReference type="InterPro" id="IPR002698">
    <property type="entry name" value="FTHF_cligase"/>
</dbReference>
<dbReference type="GO" id="GO:0030272">
    <property type="term" value="F:5-formyltetrahydrofolate cyclo-ligase activity"/>
    <property type="evidence" value="ECO:0007669"/>
    <property type="project" value="UniProtKB-EC"/>
</dbReference>
<evidence type="ECO:0000256" key="4">
    <source>
        <dbReference type="RuleBase" id="RU361279"/>
    </source>
</evidence>
<name>A0ABS8ZLX1_9PSEU</name>
<evidence type="ECO:0000256" key="3">
    <source>
        <dbReference type="ARBA" id="ARBA00022840"/>
    </source>
</evidence>
<evidence type="ECO:0000256" key="2">
    <source>
        <dbReference type="ARBA" id="ARBA00022741"/>
    </source>
</evidence>
<dbReference type="InterPro" id="IPR024185">
    <property type="entry name" value="FTHF_cligase-like_sf"/>
</dbReference>
<dbReference type="Proteomes" id="UP001521150">
    <property type="component" value="Unassembled WGS sequence"/>
</dbReference>
<keyword evidence="2 4" id="KW-0547">Nucleotide-binding</keyword>
<dbReference type="EMBL" id="JAJVCN010000003">
    <property type="protein sequence ID" value="MCE7008796.1"/>
    <property type="molecule type" value="Genomic_DNA"/>
</dbReference>
<protein>
    <recommendedName>
        <fullName evidence="4">5-formyltetrahydrofolate cyclo-ligase</fullName>
        <ecNumber evidence="4">6.3.3.2</ecNumber>
    </recommendedName>
</protein>
<comment type="cofactor">
    <cofactor evidence="4">
        <name>Mg(2+)</name>
        <dbReference type="ChEBI" id="CHEBI:18420"/>
    </cofactor>
</comment>
<dbReference type="InterPro" id="IPR037171">
    <property type="entry name" value="NagB/RpiA_transferase-like"/>
</dbReference>
<keyword evidence="4" id="KW-0479">Metal-binding</keyword>
<dbReference type="PANTHER" id="PTHR23407">
    <property type="entry name" value="ATPASE INHIBITOR/5-FORMYLTETRAHYDROFOLATE CYCLO-LIGASE"/>
    <property type="match status" value="1"/>
</dbReference>
<accession>A0ABS8ZLX1</accession>
<dbReference type="PIRSF" id="PIRSF006806">
    <property type="entry name" value="FTHF_cligase"/>
    <property type="match status" value="1"/>
</dbReference>
<keyword evidence="6" id="KW-1185">Reference proteome</keyword>
<comment type="similarity">
    <text evidence="1 4">Belongs to the 5-formyltetrahydrofolate cyclo-ligase family.</text>
</comment>
<dbReference type="Pfam" id="PF01812">
    <property type="entry name" value="5-FTHF_cyc-lig"/>
    <property type="match status" value="1"/>
</dbReference>
<dbReference type="EC" id="6.3.3.2" evidence="4"/>
<gene>
    <name evidence="5" type="ORF">LWC34_39200</name>
</gene>
<proteinExistence type="inferred from homology"/>
<dbReference type="SUPFAM" id="SSF100950">
    <property type="entry name" value="NagB/RpiA/CoA transferase-like"/>
    <property type="match status" value="1"/>
</dbReference>
<evidence type="ECO:0000313" key="6">
    <source>
        <dbReference type="Proteomes" id="UP001521150"/>
    </source>
</evidence>
<organism evidence="5 6">
    <name type="scientific">Kibdelosporangium philippinense</name>
    <dbReference type="NCBI Taxonomy" id="211113"/>
    <lineage>
        <taxon>Bacteria</taxon>
        <taxon>Bacillati</taxon>
        <taxon>Actinomycetota</taxon>
        <taxon>Actinomycetes</taxon>
        <taxon>Pseudonocardiales</taxon>
        <taxon>Pseudonocardiaceae</taxon>
        <taxon>Kibdelosporangium</taxon>
    </lineage>
</organism>
<dbReference type="Gene3D" id="3.40.50.10420">
    <property type="entry name" value="NagB/RpiA/CoA transferase-like"/>
    <property type="match status" value="1"/>
</dbReference>
<evidence type="ECO:0000256" key="1">
    <source>
        <dbReference type="ARBA" id="ARBA00010638"/>
    </source>
</evidence>
<evidence type="ECO:0000313" key="5">
    <source>
        <dbReference type="EMBL" id="MCE7008796.1"/>
    </source>
</evidence>
<dbReference type="RefSeq" id="WP_233730261.1">
    <property type="nucleotide sequence ID" value="NZ_JAJVCN010000003.1"/>
</dbReference>
<dbReference type="NCBIfam" id="TIGR02727">
    <property type="entry name" value="MTHFS_bact"/>
    <property type="match status" value="1"/>
</dbReference>